<dbReference type="InterPro" id="IPR023753">
    <property type="entry name" value="FAD/NAD-binding_dom"/>
</dbReference>
<dbReference type="PRINTS" id="PR00368">
    <property type="entry name" value="FADPNR"/>
</dbReference>
<keyword evidence="3" id="KW-0274">FAD</keyword>
<sequence>MDKCEYLIVGNGITGLAAAREIRKNDETGSITMVSSEPYLTYYRVKLTEYLSKDFQDEELLVNKEKWYEDKNINVIVNKIVEEIDTEGNKIKIDDGSEIQYNKLLLAMGSRPFIPPIAGKYKNGVLALRTLKDLRYIQNYFSNCQTITIIGGGLLGLEAAYSVKKLNKKVNIIQSSPYLLNRQLDEEISRKLEKKLREAGFNLYLNSQAEEILGEERANGIKLNGDRIVSTDAVLVSSGVRSNLDLVRDTKIEHDRGVKVDKYLKTNIDNIYAAGDVAEVEGVVLGLWSAGNEQGKIAGQNMTGGTKEYTSPKPYTNLQIGDISLFSAGDVKNFDKVYEYKEGSEIHHKLFTTDGKITGAILFGDISEMNSLRKAVLENMDADIYLKDGIAFR</sequence>
<dbReference type="Pfam" id="PF07992">
    <property type="entry name" value="Pyr_redox_2"/>
    <property type="match status" value="1"/>
</dbReference>
<feature type="domain" description="FAD/NAD(P)-binding" evidence="4">
    <location>
        <begin position="6"/>
        <end position="295"/>
    </location>
</feature>
<dbReference type="Gene3D" id="3.30.390.30">
    <property type="match status" value="1"/>
</dbReference>
<dbReference type="InterPro" id="IPR036188">
    <property type="entry name" value="FAD/NAD-bd_sf"/>
</dbReference>
<dbReference type="OrthoDB" id="9807946at2"/>
<gene>
    <name evidence="6" type="ORF">SAMN02745180_02774</name>
</gene>
<dbReference type="InterPro" id="IPR050260">
    <property type="entry name" value="FAD-bd_OxRdtase"/>
</dbReference>
<dbReference type="Pfam" id="PF18267">
    <property type="entry name" value="Rubredoxin_C"/>
    <property type="match status" value="1"/>
</dbReference>
<feature type="domain" description="NADH-rubredoxin oxidoreductase C-terminal" evidence="5">
    <location>
        <begin position="314"/>
        <end position="378"/>
    </location>
</feature>
<proteinExistence type="predicted"/>
<evidence type="ECO:0000259" key="5">
    <source>
        <dbReference type="Pfam" id="PF18267"/>
    </source>
</evidence>
<dbReference type="InterPro" id="IPR041575">
    <property type="entry name" value="Rubredoxin_C"/>
</dbReference>
<evidence type="ECO:0000256" key="1">
    <source>
        <dbReference type="ARBA" id="ARBA00001974"/>
    </source>
</evidence>
<reference evidence="6 7" key="1">
    <citation type="submission" date="2016-11" db="EMBL/GenBank/DDBJ databases">
        <authorList>
            <person name="Jaros S."/>
            <person name="Januszkiewicz K."/>
            <person name="Wedrychowicz H."/>
        </authorList>
    </citation>
    <scope>NUCLEOTIDE SEQUENCE [LARGE SCALE GENOMIC DNA]</scope>
    <source>
        <strain evidence="6 7">DSM 13106</strain>
    </source>
</reference>
<name>A0A1M5Z5T1_9FIRM</name>
<comment type="cofactor">
    <cofactor evidence="1">
        <name>FAD</name>
        <dbReference type="ChEBI" id="CHEBI:57692"/>
    </cofactor>
</comment>
<dbReference type="PANTHER" id="PTHR43429">
    <property type="entry name" value="PYRIDINE NUCLEOTIDE-DISULFIDE OXIDOREDUCTASE DOMAIN-CONTAINING"/>
    <property type="match status" value="1"/>
</dbReference>
<protein>
    <submittedName>
        <fullName evidence="6">Nitrite reductase (NADH) large subunit</fullName>
    </submittedName>
</protein>
<accession>A0A1M5Z5T1</accession>
<dbReference type="EMBL" id="FQXR01000021">
    <property type="protein sequence ID" value="SHI19579.1"/>
    <property type="molecule type" value="Genomic_DNA"/>
</dbReference>
<dbReference type="RefSeq" id="WP_072745375.1">
    <property type="nucleotide sequence ID" value="NZ_FQXR01000021.1"/>
</dbReference>
<dbReference type="GO" id="GO:0016491">
    <property type="term" value="F:oxidoreductase activity"/>
    <property type="evidence" value="ECO:0007669"/>
    <property type="project" value="InterPro"/>
</dbReference>
<dbReference type="AlphaFoldDB" id="A0A1M5Z5T1"/>
<evidence type="ECO:0000256" key="2">
    <source>
        <dbReference type="ARBA" id="ARBA00022630"/>
    </source>
</evidence>
<evidence type="ECO:0000259" key="4">
    <source>
        <dbReference type="Pfam" id="PF07992"/>
    </source>
</evidence>
<dbReference type="SUPFAM" id="SSF51905">
    <property type="entry name" value="FAD/NAD(P)-binding domain"/>
    <property type="match status" value="2"/>
</dbReference>
<organism evidence="6 7">
    <name type="scientific">Sporanaerobacter acetigenes DSM 13106</name>
    <dbReference type="NCBI Taxonomy" id="1123281"/>
    <lineage>
        <taxon>Bacteria</taxon>
        <taxon>Bacillati</taxon>
        <taxon>Bacillota</taxon>
        <taxon>Tissierellia</taxon>
        <taxon>Tissierellales</taxon>
        <taxon>Sporanaerobacteraceae</taxon>
        <taxon>Sporanaerobacter</taxon>
    </lineage>
</organism>
<dbReference type="InterPro" id="IPR016156">
    <property type="entry name" value="FAD/NAD-linked_Rdtase_dimer_sf"/>
</dbReference>
<evidence type="ECO:0000313" key="7">
    <source>
        <dbReference type="Proteomes" id="UP000184389"/>
    </source>
</evidence>
<dbReference type="Gene3D" id="3.50.50.60">
    <property type="entry name" value="FAD/NAD(P)-binding domain"/>
    <property type="match status" value="2"/>
</dbReference>
<dbReference type="Proteomes" id="UP000184389">
    <property type="component" value="Unassembled WGS sequence"/>
</dbReference>
<dbReference type="PRINTS" id="PR00411">
    <property type="entry name" value="PNDRDTASEI"/>
</dbReference>
<dbReference type="STRING" id="1123281.SAMN02745180_02774"/>
<evidence type="ECO:0000256" key="3">
    <source>
        <dbReference type="ARBA" id="ARBA00022827"/>
    </source>
</evidence>
<dbReference type="PANTHER" id="PTHR43429:SF3">
    <property type="entry name" value="NITRITE REDUCTASE [NAD(P)H]"/>
    <property type="match status" value="1"/>
</dbReference>
<keyword evidence="7" id="KW-1185">Reference proteome</keyword>
<evidence type="ECO:0000313" key="6">
    <source>
        <dbReference type="EMBL" id="SHI19579.1"/>
    </source>
</evidence>
<keyword evidence="2" id="KW-0285">Flavoprotein</keyword>